<evidence type="ECO:0000313" key="2">
    <source>
        <dbReference type="EMBL" id="KIK33897.1"/>
    </source>
</evidence>
<organism evidence="2 3">
    <name type="scientific">Suillus luteus UH-Slu-Lm8-n1</name>
    <dbReference type="NCBI Taxonomy" id="930992"/>
    <lineage>
        <taxon>Eukaryota</taxon>
        <taxon>Fungi</taxon>
        <taxon>Dikarya</taxon>
        <taxon>Basidiomycota</taxon>
        <taxon>Agaricomycotina</taxon>
        <taxon>Agaricomycetes</taxon>
        <taxon>Agaricomycetidae</taxon>
        <taxon>Boletales</taxon>
        <taxon>Suillineae</taxon>
        <taxon>Suillaceae</taxon>
        <taxon>Suillus</taxon>
    </lineage>
</organism>
<dbReference type="Proteomes" id="UP000054485">
    <property type="component" value="Unassembled WGS sequence"/>
</dbReference>
<reference evidence="3" key="2">
    <citation type="submission" date="2015-01" db="EMBL/GenBank/DDBJ databases">
        <title>Evolutionary Origins and Diversification of the Mycorrhizal Mutualists.</title>
        <authorList>
            <consortium name="DOE Joint Genome Institute"/>
            <consortium name="Mycorrhizal Genomics Consortium"/>
            <person name="Kohler A."/>
            <person name="Kuo A."/>
            <person name="Nagy L.G."/>
            <person name="Floudas D."/>
            <person name="Copeland A."/>
            <person name="Barry K.W."/>
            <person name="Cichocki N."/>
            <person name="Veneault-Fourrey C."/>
            <person name="LaButti K."/>
            <person name="Lindquist E.A."/>
            <person name="Lipzen A."/>
            <person name="Lundell T."/>
            <person name="Morin E."/>
            <person name="Murat C."/>
            <person name="Riley R."/>
            <person name="Ohm R."/>
            <person name="Sun H."/>
            <person name="Tunlid A."/>
            <person name="Henrissat B."/>
            <person name="Grigoriev I.V."/>
            <person name="Hibbett D.S."/>
            <person name="Martin F."/>
        </authorList>
    </citation>
    <scope>NUCLEOTIDE SEQUENCE [LARGE SCALE GENOMIC DNA]</scope>
    <source>
        <strain evidence="3">UH-Slu-Lm8-n1</strain>
    </source>
</reference>
<reference evidence="2 3" key="1">
    <citation type="submission" date="2014-04" db="EMBL/GenBank/DDBJ databases">
        <authorList>
            <consortium name="DOE Joint Genome Institute"/>
            <person name="Kuo A."/>
            <person name="Ruytinx J."/>
            <person name="Rineau F."/>
            <person name="Colpaert J."/>
            <person name="Kohler A."/>
            <person name="Nagy L.G."/>
            <person name="Floudas D."/>
            <person name="Copeland A."/>
            <person name="Barry K.W."/>
            <person name="Cichocki N."/>
            <person name="Veneault-Fourrey C."/>
            <person name="LaButti K."/>
            <person name="Lindquist E.A."/>
            <person name="Lipzen A."/>
            <person name="Lundell T."/>
            <person name="Morin E."/>
            <person name="Murat C."/>
            <person name="Sun H."/>
            <person name="Tunlid A."/>
            <person name="Henrissat B."/>
            <person name="Grigoriev I.V."/>
            <person name="Hibbett D.S."/>
            <person name="Martin F."/>
            <person name="Nordberg H.P."/>
            <person name="Cantor M.N."/>
            <person name="Hua S.X."/>
        </authorList>
    </citation>
    <scope>NUCLEOTIDE SEQUENCE [LARGE SCALE GENOMIC DNA]</scope>
    <source>
        <strain evidence="2 3">UH-Slu-Lm8-n1</strain>
    </source>
</reference>
<gene>
    <name evidence="2" type="ORF">CY34DRAFT_18080</name>
</gene>
<dbReference type="InParanoid" id="A0A0D0AI07"/>
<proteinExistence type="predicted"/>
<dbReference type="InterPro" id="IPR041078">
    <property type="entry name" value="Plavaka"/>
</dbReference>
<protein>
    <submittedName>
        <fullName evidence="2">Unplaced genomic scaffold CY34scaffold_715, whole genome shotgun sequence</fullName>
    </submittedName>
</protein>
<dbReference type="Pfam" id="PF18759">
    <property type="entry name" value="Plavaka"/>
    <property type="match status" value="1"/>
</dbReference>
<sequence>MSVSNINTLLDLWAASLLKHGDMPPFADHKDLYKTIDNIPIGGVNWQSFKIQYSGEKPDIPADVPSWMSQQFDVWYCDPREVARNILANPNYVNDFDYRPFREYSVSKDEHRYQDFMSGDWAWKQADILATDPDALGAIFVPIILGSDKTTVSVGTGNNEYYTLYLSIGNVRNNVRQAHRDALCLVGFLAIPKTTNEHKETEEFRDFRRQIFHSSLAKILETFKKPMLKPEVMHFGDGHYRRVLYGLGPYIADYEEQVLLTSIVRNWCPRCLAPRGKLDDDEALCRCEAHREALFEEDTSDVLQRDFGIVGSIVPFTNNFPRADIHQLIAPDILHQIIKDCFKDHLVTWVEKYLHHVHGKREAERRMDDIDQQLAAATPFTGLRHFPQGRGFKQWTGDDSKALMKIYLPAIEGHVPTDVIRTFRAFLEFCYLVRRNVIMEDTISQIEDALRRFHHYRSIFLQLGVVPTFSLPRQHSMKHYPNLIRLFGAPNGLCSSMTENKHIKAVKQPWCRSNRYNALGQMLVTNQRLDKIAALRVDFTKRGMLNGTCLSDASGCLDTSCNDPPAEPPDTSPDTAEANDVDEGEIDDGPTEIEAHVQLA</sequence>
<dbReference type="OrthoDB" id="3199698at2759"/>
<dbReference type="AlphaFoldDB" id="A0A0D0AI07"/>
<name>A0A0D0AI07_9AGAM</name>
<feature type="compositionally biased region" description="Acidic residues" evidence="1">
    <location>
        <begin position="577"/>
        <end position="591"/>
    </location>
</feature>
<dbReference type="HOGENOM" id="CLU_006344_14_1_1"/>
<evidence type="ECO:0000256" key="1">
    <source>
        <dbReference type="SAM" id="MobiDB-lite"/>
    </source>
</evidence>
<dbReference type="EMBL" id="KN835846">
    <property type="protein sequence ID" value="KIK33897.1"/>
    <property type="molecule type" value="Genomic_DNA"/>
</dbReference>
<feature type="region of interest" description="Disordered" evidence="1">
    <location>
        <begin position="560"/>
        <end position="600"/>
    </location>
</feature>
<keyword evidence="3" id="KW-1185">Reference proteome</keyword>
<accession>A0A0D0AI07</accession>
<evidence type="ECO:0000313" key="3">
    <source>
        <dbReference type="Proteomes" id="UP000054485"/>
    </source>
</evidence>
<dbReference type="STRING" id="930992.A0A0D0AI07"/>